<evidence type="ECO:0000313" key="4">
    <source>
        <dbReference type="Proteomes" id="UP000198923"/>
    </source>
</evidence>
<dbReference type="SMART" id="SM00530">
    <property type="entry name" value="HTH_XRE"/>
    <property type="match status" value="1"/>
</dbReference>
<dbReference type="PANTHER" id="PTHR46797">
    <property type="entry name" value="HTH-TYPE TRANSCRIPTIONAL REGULATOR"/>
    <property type="match status" value="1"/>
</dbReference>
<dbReference type="Gene3D" id="1.10.260.40">
    <property type="entry name" value="lambda repressor-like DNA-binding domains"/>
    <property type="match status" value="1"/>
</dbReference>
<sequence>MNDDLVAVLAAVGPRLRELRRRHGVTLTALSETTGIPISTLSRLESGHRRPGLELLLPLARAYRVPVDELIGAPAELDPRVYPQPFTRNGMTVVPLTRKPGGLQAFKHILPAGLTDGREPDPRSHEGYHWLYVLRGRLRVVLGDKDFILTEGEVAEFDTHLPHWFGNADEHPVEFLSILGPQGERVHIKARYRPGDPHPL</sequence>
<evidence type="ECO:0000256" key="1">
    <source>
        <dbReference type="ARBA" id="ARBA00023125"/>
    </source>
</evidence>
<dbReference type="InterPro" id="IPR013096">
    <property type="entry name" value="Cupin_2"/>
</dbReference>
<dbReference type="InterPro" id="IPR011051">
    <property type="entry name" value="RmlC_Cupin_sf"/>
</dbReference>
<dbReference type="Pfam" id="PF01381">
    <property type="entry name" value="HTH_3"/>
    <property type="match status" value="1"/>
</dbReference>
<dbReference type="InterPro" id="IPR050807">
    <property type="entry name" value="TransReg_Diox_bact_type"/>
</dbReference>
<dbReference type="CDD" id="cd02209">
    <property type="entry name" value="cupin_XRE_C"/>
    <property type="match status" value="1"/>
</dbReference>
<dbReference type="Gene3D" id="2.60.120.10">
    <property type="entry name" value="Jelly Rolls"/>
    <property type="match status" value="1"/>
</dbReference>
<dbReference type="CDD" id="cd00093">
    <property type="entry name" value="HTH_XRE"/>
    <property type="match status" value="1"/>
</dbReference>
<gene>
    <name evidence="3" type="ORF">SAMN05421505_115124</name>
</gene>
<dbReference type="GO" id="GO:0003677">
    <property type="term" value="F:DNA binding"/>
    <property type="evidence" value="ECO:0007669"/>
    <property type="project" value="UniProtKB-KW"/>
</dbReference>
<dbReference type="InterPro" id="IPR001387">
    <property type="entry name" value="Cro/C1-type_HTH"/>
</dbReference>
<dbReference type="GO" id="GO:0005829">
    <property type="term" value="C:cytosol"/>
    <property type="evidence" value="ECO:0007669"/>
    <property type="project" value="TreeGrafter"/>
</dbReference>
<accession>A0A1G8CBA7</accession>
<dbReference type="STRING" id="504805.SAMN05421505_115124"/>
<dbReference type="SUPFAM" id="SSF51182">
    <property type="entry name" value="RmlC-like cupins"/>
    <property type="match status" value="1"/>
</dbReference>
<dbReference type="RefSeq" id="WP_093171555.1">
    <property type="nucleotide sequence ID" value="NZ_FNCN01000015.1"/>
</dbReference>
<dbReference type="PANTHER" id="PTHR46797:SF1">
    <property type="entry name" value="METHYLPHOSPHONATE SYNTHASE"/>
    <property type="match status" value="1"/>
</dbReference>
<dbReference type="AlphaFoldDB" id="A0A1G8CBA7"/>
<feature type="domain" description="HTH cro/C1-type" evidence="2">
    <location>
        <begin position="16"/>
        <end position="70"/>
    </location>
</feature>
<keyword evidence="1" id="KW-0238">DNA-binding</keyword>
<reference evidence="3 4" key="1">
    <citation type="submission" date="2016-10" db="EMBL/GenBank/DDBJ databases">
        <authorList>
            <person name="de Groot N.N."/>
        </authorList>
    </citation>
    <scope>NUCLEOTIDE SEQUENCE [LARGE SCALE GENOMIC DNA]</scope>
    <source>
        <strain evidence="3 4">CPCC 201354</strain>
    </source>
</reference>
<dbReference type="GO" id="GO:0003700">
    <property type="term" value="F:DNA-binding transcription factor activity"/>
    <property type="evidence" value="ECO:0007669"/>
    <property type="project" value="TreeGrafter"/>
</dbReference>
<dbReference type="SUPFAM" id="SSF47413">
    <property type="entry name" value="lambda repressor-like DNA-binding domains"/>
    <property type="match status" value="1"/>
</dbReference>
<dbReference type="OrthoDB" id="513181at2"/>
<dbReference type="InterPro" id="IPR010982">
    <property type="entry name" value="Lambda_DNA-bd_dom_sf"/>
</dbReference>
<dbReference type="EMBL" id="FNCN01000015">
    <property type="protein sequence ID" value="SDH42744.1"/>
    <property type="molecule type" value="Genomic_DNA"/>
</dbReference>
<organism evidence="3 4">
    <name type="scientific">Sinosporangium album</name>
    <dbReference type="NCBI Taxonomy" id="504805"/>
    <lineage>
        <taxon>Bacteria</taxon>
        <taxon>Bacillati</taxon>
        <taxon>Actinomycetota</taxon>
        <taxon>Actinomycetes</taxon>
        <taxon>Streptosporangiales</taxon>
        <taxon>Streptosporangiaceae</taxon>
        <taxon>Sinosporangium</taxon>
    </lineage>
</organism>
<protein>
    <submittedName>
        <fullName evidence="3">Cupin domain-containing protein</fullName>
    </submittedName>
</protein>
<keyword evidence="4" id="KW-1185">Reference proteome</keyword>
<name>A0A1G8CBA7_9ACTN</name>
<dbReference type="Proteomes" id="UP000198923">
    <property type="component" value="Unassembled WGS sequence"/>
</dbReference>
<dbReference type="Pfam" id="PF07883">
    <property type="entry name" value="Cupin_2"/>
    <property type="match status" value="1"/>
</dbReference>
<proteinExistence type="predicted"/>
<evidence type="ECO:0000313" key="3">
    <source>
        <dbReference type="EMBL" id="SDH42744.1"/>
    </source>
</evidence>
<dbReference type="PROSITE" id="PS50943">
    <property type="entry name" value="HTH_CROC1"/>
    <property type="match status" value="1"/>
</dbReference>
<dbReference type="InterPro" id="IPR014710">
    <property type="entry name" value="RmlC-like_jellyroll"/>
</dbReference>
<evidence type="ECO:0000259" key="2">
    <source>
        <dbReference type="PROSITE" id="PS50943"/>
    </source>
</evidence>